<evidence type="ECO:0000256" key="1">
    <source>
        <dbReference type="SAM" id="MobiDB-lite"/>
    </source>
</evidence>
<reference evidence="2 3" key="1">
    <citation type="journal article" date="2021" name="BMC Genomics">
        <title>Datura genome reveals duplications of psychoactive alkaloid biosynthetic genes and high mutation rate following tissue culture.</title>
        <authorList>
            <person name="Rajewski A."/>
            <person name="Carter-House D."/>
            <person name="Stajich J."/>
            <person name="Litt A."/>
        </authorList>
    </citation>
    <scope>NUCLEOTIDE SEQUENCE [LARGE SCALE GENOMIC DNA]</scope>
    <source>
        <strain evidence="2">AR-01</strain>
    </source>
</reference>
<gene>
    <name evidence="2" type="ORF">HAX54_042772</name>
</gene>
<dbReference type="EMBL" id="JACEIK010006322">
    <property type="protein sequence ID" value="MCE2055502.1"/>
    <property type="molecule type" value="Genomic_DNA"/>
</dbReference>
<proteinExistence type="predicted"/>
<sequence>KFQGIPLKNEEVEPSKNVIPPSSTPILNHFTAAQSLDRSRDLAAAALALA</sequence>
<feature type="region of interest" description="Disordered" evidence="1">
    <location>
        <begin position="1"/>
        <end position="20"/>
    </location>
</feature>
<keyword evidence="3" id="KW-1185">Reference proteome</keyword>
<evidence type="ECO:0000313" key="3">
    <source>
        <dbReference type="Proteomes" id="UP000823775"/>
    </source>
</evidence>
<accession>A0ABS8W3M9</accession>
<comment type="caution">
    <text evidence="2">The sequence shown here is derived from an EMBL/GenBank/DDBJ whole genome shotgun (WGS) entry which is preliminary data.</text>
</comment>
<dbReference type="Proteomes" id="UP000823775">
    <property type="component" value="Unassembled WGS sequence"/>
</dbReference>
<feature type="non-terminal residue" evidence="2">
    <location>
        <position position="1"/>
    </location>
</feature>
<protein>
    <submittedName>
        <fullName evidence="2">Uncharacterized protein</fullName>
    </submittedName>
</protein>
<organism evidence="2 3">
    <name type="scientific">Datura stramonium</name>
    <name type="common">Jimsonweed</name>
    <name type="synonym">Common thornapple</name>
    <dbReference type="NCBI Taxonomy" id="4076"/>
    <lineage>
        <taxon>Eukaryota</taxon>
        <taxon>Viridiplantae</taxon>
        <taxon>Streptophyta</taxon>
        <taxon>Embryophyta</taxon>
        <taxon>Tracheophyta</taxon>
        <taxon>Spermatophyta</taxon>
        <taxon>Magnoliopsida</taxon>
        <taxon>eudicotyledons</taxon>
        <taxon>Gunneridae</taxon>
        <taxon>Pentapetalae</taxon>
        <taxon>asterids</taxon>
        <taxon>lamiids</taxon>
        <taxon>Solanales</taxon>
        <taxon>Solanaceae</taxon>
        <taxon>Solanoideae</taxon>
        <taxon>Datureae</taxon>
        <taxon>Datura</taxon>
    </lineage>
</organism>
<evidence type="ECO:0000313" key="2">
    <source>
        <dbReference type="EMBL" id="MCE2055502.1"/>
    </source>
</evidence>
<name>A0ABS8W3M9_DATST</name>